<comment type="caution">
    <text evidence="3">The sequence shown here is derived from an EMBL/GenBank/DDBJ whole genome shotgun (WGS) entry which is preliminary data.</text>
</comment>
<reference evidence="3 4" key="1">
    <citation type="submission" date="2019-12" db="EMBL/GenBank/DDBJ databases">
        <title>Genomic-based taxomic classification of the family Erythrobacteraceae.</title>
        <authorList>
            <person name="Xu L."/>
        </authorList>
    </citation>
    <scope>NUCLEOTIDE SEQUENCE [LARGE SCALE GENOMIC DNA]</scope>
    <source>
        <strain evidence="3 4">S36</strain>
    </source>
</reference>
<feature type="domain" description="Lysozyme inhibitor LprI-like N-terminal" evidence="2">
    <location>
        <begin position="29"/>
        <end position="126"/>
    </location>
</feature>
<dbReference type="Gene3D" id="1.20.1270.180">
    <property type="match status" value="1"/>
</dbReference>
<name>A0A6I4TWM6_9SPHN</name>
<dbReference type="AlphaFoldDB" id="A0A6I4TWM6"/>
<evidence type="ECO:0000259" key="2">
    <source>
        <dbReference type="Pfam" id="PF07007"/>
    </source>
</evidence>
<sequence>MSMLTSTLLMVAAAQAAAEPAYPNCADPVTQSDMRFCAARDYEAADVELNRQWRITSDHMKAADAASPNMPGKGYFEVLLDSQRAWLKFRDTQCINAGYRARGGSMQPTLVALCHIYLTQERTRQLKLMIQEGG</sequence>
<dbReference type="InterPro" id="IPR009739">
    <property type="entry name" value="LprI-like_N"/>
</dbReference>
<keyword evidence="1" id="KW-0732">Signal</keyword>
<evidence type="ECO:0000313" key="4">
    <source>
        <dbReference type="Proteomes" id="UP000469430"/>
    </source>
</evidence>
<organism evidence="3 4">
    <name type="scientific">Croceibacterium xixiisoli</name>
    <dbReference type="NCBI Taxonomy" id="1476466"/>
    <lineage>
        <taxon>Bacteria</taxon>
        <taxon>Pseudomonadati</taxon>
        <taxon>Pseudomonadota</taxon>
        <taxon>Alphaproteobacteria</taxon>
        <taxon>Sphingomonadales</taxon>
        <taxon>Erythrobacteraceae</taxon>
        <taxon>Croceibacterium</taxon>
    </lineage>
</organism>
<evidence type="ECO:0000256" key="1">
    <source>
        <dbReference type="SAM" id="SignalP"/>
    </source>
</evidence>
<keyword evidence="4" id="KW-1185">Reference proteome</keyword>
<accession>A0A6I4TWM6</accession>
<feature type="chain" id="PRO_5026120255" evidence="1">
    <location>
        <begin position="17"/>
        <end position="134"/>
    </location>
</feature>
<dbReference type="RefSeq" id="WP_161390933.1">
    <property type="nucleotide sequence ID" value="NZ_JBHSCP010000001.1"/>
</dbReference>
<gene>
    <name evidence="3" type="ORF">GRI97_09315</name>
</gene>
<proteinExistence type="predicted"/>
<evidence type="ECO:0000313" key="3">
    <source>
        <dbReference type="EMBL" id="MXO99187.1"/>
    </source>
</evidence>
<protein>
    <submittedName>
        <fullName evidence="3">DUF1311 domain-containing protein</fullName>
    </submittedName>
</protein>
<dbReference type="OrthoDB" id="7340239at2"/>
<dbReference type="EMBL" id="WTYJ01000002">
    <property type="protein sequence ID" value="MXO99187.1"/>
    <property type="molecule type" value="Genomic_DNA"/>
</dbReference>
<dbReference type="Pfam" id="PF07007">
    <property type="entry name" value="LprI"/>
    <property type="match status" value="1"/>
</dbReference>
<dbReference type="Proteomes" id="UP000469430">
    <property type="component" value="Unassembled WGS sequence"/>
</dbReference>
<feature type="signal peptide" evidence="1">
    <location>
        <begin position="1"/>
        <end position="16"/>
    </location>
</feature>